<evidence type="ECO:0000256" key="4">
    <source>
        <dbReference type="ARBA" id="ARBA00022842"/>
    </source>
</evidence>
<dbReference type="SUPFAM" id="SSF56784">
    <property type="entry name" value="HAD-like"/>
    <property type="match status" value="1"/>
</dbReference>
<keyword evidence="2" id="KW-0479">Metal-binding</keyword>
<keyword evidence="4" id="KW-0460">Magnesium</keyword>
<gene>
    <name evidence="5" type="ORF">IC621_04375</name>
</gene>
<dbReference type="AlphaFoldDB" id="A0A926RWS9"/>
<proteinExistence type="predicted"/>
<organism evidence="5 6">
    <name type="scientific">Metabacillus arenae</name>
    <dbReference type="NCBI Taxonomy" id="2771434"/>
    <lineage>
        <taxon>Bacteria</taxon>
        <taxon>Bacillati</taxon>
        <taxon>Bacillota</taxon>
        <taxon>Bacilli</taxon>
        <taxon>Bacillales</taxon>
        <taxon>Bacillaceae</taxon>
        <taxon>Metabacillus</taxon>
    </lineage>
</organism>
<evidence type="ECO:0000256" key="2">
    <source>
        <dbReference type="ARBA" id="ARBA00022723"/>
    </source>
</evidence>
<dbReference type="GO" id="GO:0044281">
    <property type="term" value="P:small molecule metabolic process"/>
    <property type="evidence" value="ECO:0007669"/>
    <property type="project" value="UniProtKB-ARBA"/>
</dbReference>
<dbReference type="Gene3D" id="3.40.50.1000">
    <property type="entry name" value="HAD superfamily/HAD-like"/>
    <property type="match status" value="1"/>
</dbReference>
<dbReference type="InterPro" id="IPR023198">
    <property type="entry name" value="PGP-like_dom2"/>
</dbReference>
<evidence type="ECO:0000313" key="5">
    <source>
        <dbReference type="EMBL" id="MBD1379457.1"/>
    </source>
</evidence>
<dbReference type="PANTHER" id="PTHR46470:SF2">
    <property type="entry name" value="GLYCERALDEHYDE 3-PHOSPHATE PHOSPHATASE"/>
    <property type="match status" value="1"/>
</dbReference>
<dbReference type="Gene3D" id="1.10.150.240">
    <property type="entry name" value="Putative phosphatase, domain 2"/>
    <property type="match status" value="1"/>
</dbReference>
<dbReference type="Proteomes" id="UP000626844">
    <property type="component" value="Unassembled WGS sequence"/>
</dbReference>
<dbReference type="GO" id="GO:0046872">
    <property type="term" value="F:metal ion binding"/>
    <property type="evidence" value="ECO:0007669"/>
    <property type="project" value="UniProtKB-KW"/>
</dbReference>
<dbReference type="SFLD" id="SFLDG01129">
    <property type="entry name" value="C1.5:_HAD__Beta-PGM__Phosphata"/>
    <property type="match status" value="1"/>
</dbReference>
<dbReference type="Pfam" id="PF00702">
    <property type="entry name" value="Hydrolase"/>
    <property type="match status" value="1"/>
</dbReference>
<keyword evidence="6" id="KW-1185">Reference proteome</keyword>
<name>A0A926RWS9_9BACI</name>
<dbReference type="SFLD" id="SFLDS00003">
    <property type="entry name" value="Haloacid_Dehalogenase"/>
    <property type="match status" value="1"/>
</dbReference>
<dbReference type="InterPro" id="IPR051400">
    <property type="entry name" value="HAD-like_hydrolase"/>
</dbReference>
<dbReference type="EMBL" id="JACXAI010000003">
    <property type="protein sequence ID" value="MBD1379457.1"/>
    <property type="molecule type" value="Genomic_DNA"/>
</dbReference>
<evidence type="ECO:0000313" key="6">
    <source>
        <dbReference type="Proteomes" id="UP000626844"/>
    </source>
</evidence>
<comment type="cofactor">
    <cofactor evidence="1">
        <name>Mg(2+)</name>
        <dbReference type="ChEBI" id="CHEBI:18420"/>
    </cofactor>
</comment>
<reference evidence="5" key="1">
    <citation type="submission" date="2020-09" db="EMBL/GenBank/DDBJ databases">
        <title>A novel bacterium of genus Bacillus, isolated from South China Sea.</title>
        <authorList>
            <person name="Huang H."/>
            <person name="Mo K."/>
            <person name="Hu Y."/>
        </authorList>
    </citation>
    <scope>NUCLEOTIDE SEQUENCE</scope>
    <source>
        <strain evidence="5">IB182487</strain>
    </source>
</reference>
<evidence type="ECO:0000256" key="1">
    <source>
        <dbReference type="ARBA" id="ARBA00001946"/>
    </source>
</evidence>
<sequence length="232" mass="27519">MNSIREAEAIFFDLDDTLYDHLMPFHMALKHCNLNLPAAKLEEVFKRVRYYSDVLWKVYTKGEISLDLLRIERLRYAFNEFGILLSKEQAKAIQERYVKEQQQIKAFPEILSFIQNLMKCKPIVGILTNGPADHQMNKIKILQIDQIIPKERIFISDSIGLAKPDKRVFQYIQKQMNIEPNKCCYIGDTWKNDIVPSIEAGWQCIWFNHRKRKPESHHIPHEIIMNYHDIFI</sequence>
<comment type="caution">
    <text evidence="5">The sequence shown here is derived from an EMBL/GenBank/DDBJ whole genome shotgun (WGS) entry which is preliminary data.</text>
</comment>
<dbReference type="NCBIfam" id="TIGR01549">
    <property type="entry name" value="HAD-SF-IA-v1"/>
    <property type="match status" value="1"/>
</dbReference>
<dbReference type="InterPro" id="IPR023214">
    <property type="entry name" value="HAD_sf"/>
</dbReference>
<dbReference type="GO" id="GO:0016791">
    <property type="term" value="F:phosphatase activity"/>
    <property type="evidence" value="ECO:0007669"/>
    <property type="project" value="TreeGrafter"/>
</dbReference>
<protein>
    <submittedName>
        <fullName evidence="5">HAD family hydrolase</fullName>
    </submittedName>
</protein>
<dbReference type="InterPro" id="IPR006439">
    <property type="entry name" value="HAD-SF_hydro_IA"/>
</dbReference>
<dbReference type="PANTHER" id="PTHR46470">
    <property type="entry name" value="N-ACYLNEURAMINATE-9-PHOSPHATASE"/>
    <property type="match status" value="1"/>
</dbReference>
<dbReference type="RefSeq" id="WP_191156084.1">
    <property type="nucleotide sequence ID" value="NZ_JACXAI010000003.1"/>
</dbReference>
<evidence type="ECO:0000256" key="3">
    <source>
        <dbReference type="ARBA" id="ARBA00022801"/>
    </source>
</evidence>
<keyword evidence="3 5" id="KW-0378">Hydrolase</keyword>
<dbReference type="InterPro" id="IPR036412">
    <property type="entry name" value="HAD-like_sf"/>
</dbReference>
<dbReference type="PRINTS" id="PR00413">
    <property type="entry name" value="HADHALOGNASE"/>
</dbReference>
<accession>A0A926RWS9</accession>